<keyword evidence="7" id="KW-0472">Membrane</keyword>
<dbReference type="Pfam" id="PF04124">
    <property type="entry name" value="Dor1"/>
    <property type="match status" value="2"/>
</dbReference>
<dbReference type="OrthoDB" id="1661054at2759"/>
<dbReference type="GO" id="GO:0000139">
    <property type="term" value="C:Golgi membrane"/>
    <property type="evidence" value="ECO:0007669"/>
    <property type="project" value="UniProtKB-SubCell"/>
</dbReference>
<dbReference type="EMBL" id="NESQ01000190">
    <property type="protein sequence ID" value="PUU76409.1"/>
    <property type="molecule type" value="Genomic_DNA"/>
</dbReference>
<evidence type="ECO:0000256" key="9">
    <source>
        <dbReference type="SAM" id="MobiDB-lite"/>
    </source>
</evidence>
<evidence type="ECO:0000313" key="11">
    <source>
        <dbReference type="Proteomes" id="UP000244722"/>
    </source>
</evidence>
<keyword evidence="11" id="KW-1185">Reference proteome</keyword>
<keyword evidence="5" id="KW-0653">Protein transport</keyword>
<keyword evidence="4" id="KW-0813">Transport</keyword>
<feature type="compositionally biased region" description="Pro residues" evidence="9">
    <location>
        <begin position="333"/>
        <end position="345"/>
    </location>
</feature>
<dbReference type="GO" id="GO:0017119">
    <property type="term" value="C:Golgi transport complex"/>
    <property type="evidence" value="ECO:0007669"/>
    <property type="project" value="InterPro"/>
</dbReference>
<dbReference type="GO" id="GO:0015031">
    <property type="term" value="P:protein transport"/>
    <property type="evidence" value="ECO:0007669"/>
    <property type="project" value="UniProtKB-KW"/>
</dbReference>
<evidence type="ECO:0000256" key="5">
    <source>
        <dbReference type="ARBA" id="ARBA00022927"/>
    </source>
</evidence>
<feature type="compositionally biased region" description="Low complexity" evidence="9">
    <location>
        <begin position="279"/>
        <end position="292"/>
    </location>
</feature>
<evidence type="ECO:0000256" key="3">
    <source>
        <dbReference type="ARBA" id="ARBA00020983"/>
    </source>
</evidence>
<feature type="region of interest" description="Disordered" evidence="9">
    <location>
        <begin position="332"/>
        <end position="383"/>
    </location>
</feature>
<dbReference type="PANTHER" id="PTHR21311">
    <property type="entry name" value="CONSERVED OLIGOMERIC GOLGI COMPLEX COMPONENT 8"/>
    <property type="match status" value="1"/>
</dbReference>
<evidence type="ECO:0000256" key="1">
    <source>
        <dbReference type="ARBA" id="ARBA00004395"/>
    </source>
</evidence>
<feature type="region of interest" description="Disordered" evidence="9">
    <location>
        <begin position="265"/>
        <end position="296"/>
    </location>
</feature>
<proteinExistence type="inferred from homology"/>
<protein>
    <recommendedName>
        <fullName evidence="3">Conserved oligomeric Golgi complex subunit 8</fullName>
    </recommendedName>
    <alternativeName>
        <fullName evidence="8">Component of oligomeric Golgi complex 8</fullName>
    </alternativeName>
</protein>
<feature type="compositionally biased region" description="Basic and acidic residues" evidence="9">
    <location>
        <begin position="265"/>
        <end position="278"/>
    </location>
</feature>
<comment type="caution">
    <text evidence="10">The sequence shown here is derived from an EMBL/GenBank/DDBJ whole genome shotgun (WGS) entry which is preliminary data.</text>
</comment>
<reference evidence="10 11" key="1">
    <citation type="submission" date="2017-04" db="EMBL/GenBank/DDBJ databases">
        <title>Draft genome sequence of Tuber borchii Vittad., a whitish edible truffle.</title>
        <authorList>
            <consortium name="DOE Joint Genome Institute"/>
            <person name="Murat C."/>
            <person name="Kuo A."/>
            <person name="Barry K.W."/>
            <person name="Clum A."/>
            <person name="Dockter R.B."/>
            <person name="Fauchery L."/>
            <person name="Iotti M."/>
            <person name="Kohler A."/>
            <person name="Labutti K."/>
            <person name="Lindquist E.A."/>
            <person name="Lipzen A."/>
            <person name="Ohm R.A."/>
            <person name="Wang M."/>
            <person name="Grigoriev I.V."/>
            <person name="Zambonelli A."/>
            <person name="Martin F.M."/>
        </authorList>
    </citation>
    <scope>NUCLEOTIDE SEQUENCE [LARGE SCALE GENOMIC DNA]</scope>
    <source>
        <strain evidence="10 11">Tbo3840</strain>
    </source>
</reference>
<evidence type="ECO:0000256" key="6">
    <source>
        <dbReference type="ARBA" id="ARBA00023034"/>
    </source>
</evidence>
<keyword evidence="6" id="KW-0333">Golgi apparatus</keyword>
<evidence type="ECO:0000256" key="2">
    <source>
        <dbReference type="ARBA" id="ARBA00006419"/>
    </source>
</evidence>
<organism evidence="10 11">
    <name type="scientific">Tuber borchii</name>
    <name type="common">White truffle</name>
    <dbReference type="NCBI Taxonomy" id="42251"/>
    <lineage>
        <taxon>Eukaryota</taxon>
        <taxon>Fungi</taxon>
        <taxon>Dikarya</taxon>
        <taxon>Ascomycota</taxon>
        <taxon>Pezizomycotina</taxon>
        <taxon>Pezizomycetes</taxon>
        <taxon>Pezizales</taxon>
        <taxon>Tuberaceae</taxon>
        <taxon>Tuber</taxon>
    </lineage>
</organism>
<evidence type="ECO:0000256" key="4">
    <source>
        <dbReference type="ARBA" id="ARBA00022448"/>
    </source>
</evidence>
<gene>
    <name evidence="10" type="ORF">B9Z19DRAFT_1088373</name>
</gene>
<dbReference type="GO" id="GO:0006891">
    <property type="term" value="P:intra-Golgi vesicle-mediated transport"/>
    <property type="evidence" value="ECO:0007669"/>
    <property type="project" value="TreeGrafter"/>
</dbReference>
<comment type="similarity">
    <text evidence="2">Belongs to the COG8 family.</text>
</comment>
<evidence type="ECO:0000256" key="7">
    <source>
        <dbReference type="ARBA" id="ARBA00023136"/>
    </source>
</evidence>
<feature type="compositionally biased region" description="Low complexity" evidence="9">
    <location>
        <begin position="346"/>
        <end position="370"/>
    </location>
</feature>
<name>A0A2T6ZLP2_TUBBO</name>
<dbReference type="Proteomes" id="UP000244722">
    <property type="component" value="Unassembled WGS sequence"/>
</dbReference>
<evidence type="ECO:0000256" key="8">
    <source>
        <dbReference type="ARBA" id="ARBA00031347"/>
    </source>
</evidence>
<dbReference type="InterPro" id="IPR007255">
    <property type="entry name" value="COG8"/>
</dbReference>
<sequence>MMNHSVSSFNPPLLELLLPHIPQSAAPPDPAVSTQYLSRLSALPLTSIAESEPASLSSSLHSLNLSLQSLSSRSHKSIIAASNHLSAVPESIELLHSSLTTLEGSLPAIDSQITSFTTNFGRDGTYLTNRLKTHLLSKNLDRLLDILQLPTLLQSLISTSSYPTALDLLAHVRRLHSLYHDSPTIGSVYAECETLQKSMTTNLINTLRGPLKLPTAMKTIGFLRRCGTKEAAMDERGLRGLFLVCRLAFLSGLLGALDPLKELAEEERGRRQNDKEDNASAANATATAAPSSWGGGTQTERYLKRWIEVFREQSFGIVSMYKSIFPNALPAVNPDPPPPSSPHPHSPIMSSVGIGIRSRSSSTLSNMSSSANDDDPEGGQAPDPLASFVLHLLSLLTETLGRYLETIEERSVRESLLTQVLYAAGSMGRLGGEFGAILGVIECFGMGDEEQEEKDGDRGEEEWVGVVAKHKVLVSRLETLTGRG</sequence>
<comment type="subcellular location">
    <subcellularLocation>
        <location evidence="1">Golgi apparatus membrane</location>
        <topology evidence="1">Peripheral membrane protein</topology>
    </subcellularLocation>
</comment>
<evidence type="ECO:0000313" key="10">
    <source>
        <dbReference type="EMBL" id="PUU76409.1"/>
    </source>
</evidence>
<dbReference type="STRING" id="42251.A0A2T6ZLP2"/>
<accession>A0A2T6ZLP2</accession>
<dbReference type="PANTHER" id="PTHR21311:SF0">
    <property type="entry name" value="CONSERVED OLIGOMERIC GOLGI COMPLEX SUBUNIT 8"/>
    <property type="match status" value="1"/>
</dbReference>
<dbReference type="AlphaFoldDB" id="A0A2T6ZLP2"/>